<evidence type="ECO:0000313" key="5">
    <source>
        <dbReference type="Proteomes" id="UP000294856"/>
    </source>
</evidence>
<dbReference type="EMBL" id="SMFR01000003">
    <property type="protein sequence ID" value="TCJ95420.1"/>
    <property type="molecule type" value="Genomic_DNA"/>
</dbReference>
<dbReference type="PANTHER" id="PTHR30055">
    <property type="entry name" value="HTH-TYPE TRANSCRIPTIONAL REGULATOR RUTR"/>
    <property type="match status" value="1"/>
</dbReference>
<evidence type="ECO:0000256" key="1">
    <source>
        <dbReference type="ARBA" id="ARBA00023125"/>
    </source>
</evidence>
<keyword evidence="5" id="KW-1185">Reference proteome</keyword>
<evidence type="ECO:0000313" key="4">
    <source>
        <dbReference type="EMBL" id="TCJ95420.1"/>
    </source>
</evidence>
<dbReference type="InterPro" id="IPR050109">
    <property type="entry name" value="HTH-type_TetR-like_transc_reg"/>
</dbReference>
<dbReference type="PROSITE" id="PS50977">
    <property type="entry name" value="HTH_TETR_2"/>
    <property type="match status" value="1"/>
</dbReference>
<organism evidence="4 5">
    <name type="scientific">Nocardia alba</name>
    <dbReference type="NCBI Taxonomy" id="225051"/>
    <lineage>
        <taxon>Bacteria</taxon>
        <taxon>Bacillati</taxon>
        <taxon>Actinomycetota</taxon>
        <taxon>Actinomycetes</taxon>
        <taxon>Mycobacteriales</taxon>
        <taxon>Nocardiaceae</taxon>
        <taxon>Nocardia</taxon>
    </lineage>
</organism>
<dbReference type="InterPro" id="IPR036271">
    <property type="entry name" value="Tet_transcr_reg_TetR-rel_C_sf"/>
</dbReference>
<dbReference type="InterPro" id="IPR001647">
    <property type="entry name" value="HTH_TetR"/>
</dbReference>
<proteinExistence type="predicted"/>
<protein>
    <submittedName>
        <fullName evidence="4">TetR family transcriptional regulator</fullName>
    </submittedName>
</protein>
<dbReference type="GO" id="GO:0003700">
    <property type="term" value="F:DNA-binding transcription factor activity"/>
    <property type="evidence" value="ECO:0007669"/>
    <property type="project" value="TreeGrafter"/>
</dbReference>
<dbReference type="Gene3D" id="1.10.357.10">
    <property type="entry name" value="Tetracycline Repressor, domain 2"/>
    <property type="match status" value="1"/>
</dbReference>
<dbReference type="STRING" id="1210063.GCA_001612665_04195"/>
<dbReference type="Proteomes" id="UP000294856">
    <property type="component" value="Unassembled WGS sequence"/>
</dbReference>
<name>A0A4R1FMS2_9NOCA</name>
<dbReference type="InterPro" id="IPR009057">
    <property type="entry name" value="Homeodomain-like_sf"/>
</dbReference>
<dbReference type="AlphaFoldDB" id="A0A4R1FMS2"/>
<feature type="DNA-binding region" description="H-T-H motif" evidence="2">
    <location>
        <begin position="72"/>
        <end position="91"/>
    </location>
</feature>
<gene>
    <name evidence="4" type="ORF">DFR71_4335</name>
</gene>
<feature type="domain" description="HTH tetR-type" evidence="3">
    <location>
        <begin position="50"/>
        <end position="109"/>
    </location>
</feature>
<dbReference type="SUPFAM" id="SSF46689">
    <property type="entry name" value="Homeodomain-like"/>
    <property type="match status" value="1"/>
</dbReference>
<keyword evidence="1 2" id="KW-0238">DNA-binding</keyword>
<accession>A0A4R1FMS2</accession>
<comment type="caution">
    <text evidence="4">The sequence shown here is derived from an EMBL/GenBank/DDBJ whole genome shotgun (WGS) entry which is preliminary data.</text>
</comment>
<dbReference type="PANTHER" id="PTHR30055:SF160">
    <property type="entry name" value="TRANSCRIPTIONAL REGULATORY PROTEIN (PROBABLY ASNC-FAMILY)-RELATED"/>
    <property type="match status" value="1"/>
</dbReference>
<evidence type="ECO:0000256" key="2">
    <source>
        <dbReference type="PROSITE-ProRule" id="PRU00335"/>
    </source>
</evidence>
<dbReference type="GO" id="GO:0000976">
    <property type="term" value="F:transcription cis-regulatory region binding"/>
    <property type="evidence" value="ECO:0007669"/>
    <property type="project" value="TreeGrafter"/>
</dbReference>
<evidence type="ECO:0000259" key="3">
    <source>
        <dbReference type="PROSITE" id="PS50977"/>
    </source>
</evidence>
<sequence length="266" mass="28450">MLWKVTLKLVELGVTVNIGTGIVSTVTAPSAHADQTAADGRATRWHGHKERRRAEMIDAAIEVIEEHGLEISVQLIAEHLALPRPVVYRHVGGRAELDALARQRILELLLAELMPALQSDGTLKEAVRGAVGTYLGWIERHPNLHRFLGDAAPQGAPSLSGAGRAVGGQLADIFAATLARFGIDPARGRPMAFGMVGLVDGVVASWRADPEPVLTLEQVQGILTESVLSLFEGNARSLGVPLQRDSLIADLLIAPDAAPPPDQRLR</sequence>
<reference evidence="4 5" key="1">
    <citation type="submission" date="2019-03" db="EMBL/GenBank/DDBJ databases">
        <title>Genomic Encyclopedia of Type Strains, Phase IV (KMG-IV): sequencing the most valuable type-strain genomes for metagenomic binning, comparative biology and taxonomic classification.</title>
        <authorList>
            <person name="Goeker M."/>
        </authorList>
    </citation>
    <scope>NUCLEOTIDE SEQUENCE [LARGE SCALE GENOMIC DNA]</scope>
    <source>
        <strain evidence="4 5">DSM 44684</strain>
    </source>
</reference>
<dbReference type="SUPFAM" id="SSF48498">
    <property type="entry name" value="Tetracyclin repressor-like, C-terminal domain"/>
    <property type="match status" value="1"/>
</dbReference>